<dbReference type="RefSeq" id="WP_148899249.1">
    <property type="nucleotide sequence ID" value="NZ_VNHY01000003.1"/>
</dbReference>
<feature type="signal peptide" evidence="2">
    <location>
        <begin position="1"/>
        <end position="22"/>
    </location>
</feature>
<name>A0A5D3YJ70_9BACT</name>
<dbReference type="Proteomes" id="UP000324595">
    <property type="component" value="Unassembled WGS sequence"/>
</dbReference>
<dbReference type="OrthoDB" id="1541574at2"/>
<evidence type="ECO:0000313" key="4">
    <source>
        <dbReference type="Proteomes" id="UP000324595"/>
    </source>
</evidence>
<reference evidence="3 4" key="1">
    <citation type="submission" date="2019-07" db="EMBL/GenBank/DDBJ databases">
        <title>Genomic Encyclopedia of Archaeal and Bacterial Type Strains, Phase II (KMG-II): from individual species to whole genera.</title>
        <authorList>
            <person name="Goeker M."/>
        </authorList>
    </citation>
    <scope>NUCLEOTIDE SEQUENCE [LARGE SCALE GENOMIC DNA]</scope>
    <source>
        <strain evidence="3 4">DSM 21935</strain>
    </source>
</reference>
<dbReference type="PROSITE" id="PS51257">
    <property type="entry name" value="PROKAR_LIPOPROTEIN"/>
    <property type="match status" value="1"/>
</dbReference>
<keyword evidence="4" id="KW-1185">Reference proteome</keyword>
<keyword evidence="2" id="KW-0732">Signal</keyword>
<comment type="caution">
    <text evidence="3">The sequence shown here is derived from an EMBL/GenBank/DDBJ whole genome shotgun (WGS) entry which is preliminary data.</text>
</comment>
<proteinExistence type="predicted"/>
<organism evidence="3 4">
    <name type="scientific">Fodinibius salinus</name>
    <dbReference type="NCBI Taxonomy" id="860790"/>
    <lineage>
        <taxon>Bacteria</taxon>
        <taxon>Pseudomonadati</taxon>
        <taxon>Balneolota</taxon>
        <taxon>Balneolia</taxon>
        <taxon>Balneolales</taxon>
        <taxon>Balneolaceae</taxon>
        <taxon>Fodinibius</taxon>
    </lineage>
</organism>
<evidence type="ECO:0000313" key="3">
    <source>
        <dbReference type="EMBL" id="TYP92550.1"/>
    </source>
</evidence>
<feature type="chain" id="PRO_5022843229" evidence="2">
    <location>
        <begin position="23"/>
        <end position="63"/>
    </location>
</feature>
<gene>
    <name evidence="3" type="ORF">LX73_1912</name>
</gene>
<protein>
    <submittedName>
        <fullName evidence="3">Uncharacterized protein</fullName>
    </submittedName>
</protein>
<evidence type="ECO:0000256" key="2">
    <source>
        <dbReference type="SAM" id="SignalP"/>
    </source>
</evidence>
<feature type="region of interest" description="Disordered" evidence="1">
    <location>
        <begin position="27"/>
        <end position="63"/>
    </location>
</feature>
<dbReference type="EMBL" id="VNHY01000003">
    <property type="protein sequence ID" value="TYP92550.1"/>
    <property type="molecule type" value="Genomic_DNA"/>
</dbReference>
<sequence length="63" mass="6909">MKSLIKKLFALIFIVTLTVGCASSLTAPQAEQQADTEQVNDDLSDNVDFGTDSDMNTMRDKPE</sequence>
<evidence type="ECO:0000256" key="1">
    <source>
        <dbReference type="SAM" id="MobiDB-lite"/>
    </source>
</evidence>
<dbReference type="AlphaFoldDB" id="A0A5D3YJ70"/>
<accession>A0A5D3YJ70</accession>
<feature type="compositionally biased region" description="Polar residues" evidence="1">
    <location>
        <begin position="27"/>
        <end position="37"/>
    </location>
</feature>